<comment type="subcellular location">
    <subcellularLocation>
        <location evidence="2 13">Cytoplasm</location>
    </subcellularLocation>
</comment>
<dbReference type="NCBIfam" id="NF008900">
    <property type="entry name" value="PRK12267.1"/>
    <property type="match status" value="1"/>
</dbReference>
<evidence type="ECO:0000256" key="5">
    <source>
        <dbReference type="ARBA" id="ARBA00022555"/>
    </source>
</evidence>
<dbReference type="PANTHER" id="PTHR43326">
    <property type="entry name" value="METHIONYL-TRNA SYNTHETASE"/>
    <property type="match status" value="1"/>
</dbReference>
<dbReference type="Pfam" id="PF19303">
    <property type="entry name" value="Anticodon_3"/>
    <property type="match status" value="1"/>
</dbReference>
<keyword evidence="16" id="KW-1185">Reference proteome</keyword>
<evidence type="ECO:0000313" key="16">
    <source>
        <dbReference type="Proteomes" id="UP000000739"/>
    </source>
</evidence>
<evidence type="ECO:0000256" key="9">
    <source>
        <dbReference type="ARBA" id="ARBA00022884"/>
    </source>
</evidence>
<dbReference type="Gene3D" id="2.40.50.140">
    <property type="entry name" value="Nucleic acid-binding proteins"/>
    <property type="match status" value="1"/>
</dbReference>
<dbReference type="NCBIfam" id="TIGR00399">
    <property type="entry name" value="metG_C_term"/>
    <property type="match status" value="1"/>
</dbReference>
<dbReference type="FunFam" id="2.170.220.10:FF:000003">
    <property type="entry name" value="Methionine--tRNA ligase"/>
    <property type="match status" value="1"/>
</dbReference>
<dbReference type="eggNOG" id="COG0143">
    <property type="taxonomic scope" value="Bacteria"/>
</dbReference>
<comment type="similarity">
    <text evidence="13">Belongs to the class-I aminoacyl-tRNA synthetase family. MetG type 2A subfamily.</text>
</comment>
<keyword evidence="4 13" id="KW-0963">Cytoplasm</keyword>
<dbReference type="AlphaFoldDB" id="B8FKC1"/>
<dbReference type="EMBL" id="CP001322">
    <property type="protein sequence ID" value="ACL01736.1"/>
    <property type="molecule type" value="Genomic_DNA"/>
</dbReference>
<dbReference type="SUPFAM" id="SSF52374">
    <property type="entry name" value="Nucleotidylyl transferase"/>
    <property type="match status" value="1"/>
</dbReference>
<dbReference type="KEGG" id="dal:Dalk_0026"/>
<evidence type="ECO:0000259" key="14">
    <source>
        <dbReference type="PROSITE" id="PS50886"/>
    </source>
</evidence>
<comment type="cofactor">
    <cofactor evidence="13">
        <name>Zn(2+)</name>
        <dbReference type="ChEBI" id="CHEBI:29105"/>
    </cofactor>
    <text evidence="13">Binds 1 zinc ion per subunit.</text>
</comment>
<dbReference type="SUPFAM" id="SSF47323">
    <property type="entry name" value="Anticodon-binding domain of a subclass of class I aminoacyl-tRNA synthetases"/>
    <property type="match status" value="1"/>
</dbReference>
<evidence type="ECO:0000256" key="2">
    <source>
        <dbReference type="ARBA" id="ARBA00004496"/>
    </source>
</evidence>
<dbReference type="InterPro" id="IPR009080">
    <property type="entry name" value="tRNAsynth_Ia_anticodon-bd"/>
</dbReference>
<dbReference type="CDD" id="cd07957">
    <property type="entry name" value="Anticodon_Ia_Met"/>
    <property type="match status" value="1"/>
</dbReference>
<dbReference type="EC" id="6.1.1.10" evidence="13"/>
<keyword evidence="6 13" id="KW-0436">Ligase</keyword>
<dbReference type="InterPro" id="IPR023457">
    <property type="entry name" value="Met-tRNA_synth_2"/>
</dbReference>
<dbReference type="CDD" id="cd02800">
    <property type="entry name" value="tRNA_bind_EcMetRS_like"/>
    <property type="match status" value="1"/>
</dbReference>
<name>B8FKC1_DESAL</name>
<dbReference type="RefSeq" id="WP_012609176.1">
    <property type="nucleotide sequence ID" value="NC_011768.1"/>
</dbReference>
<proteinExistence type="inferred from homology"/>
<dbReference type="Gene3D" id="2.170.220.10">
    <property type="match status" value="1"/>
</dbReference>
<dbReference type="GO" id="GO:0005737">
    <property type="term" value="C:cytoplasm"/>
    <property type="evidence" value="ECO:0007669"/>
    <property type="project" value="UniProtKB-SubCell"/>
</dbReference>
<evidence type="ECO:0000256" key="10">
    <source>
        <dbReference type="ARBA" id="ARBA00022917"/>
    </source>
</evidence>
<evidence type="ECO:0000256" key="6">
    <source>
        <dbReference type="ARBA" id="ARBA00022598"/>
    </source>
</evidence>
<sequence length="643" mass="72659">MASPFYITTPIYYVNARPHLGHAYTTIVADTAKRYHQLRGQDAYFLTGTDEHGDKVVEAAEKENKEVRDYVDMISGLFRNLWPELLISNDQFIRTTDADHIKVVQEVLQKIYDNGDIYFSEYEGLYCFGCERFYLERELVDGKCPDHEVEPKKIKESNYFFRMSKYQDWLIDHIKKNPGFIRPQRYANEVLSFLKEPLEDLCISRPKTRLTWGIDLPFDENYVTYVWFDALLNYASALGYPEGEKFQKYWPGVQHVVAKDILKPHGIYWPTMMKAAGIPVYNHLNVHGYWNVADSKMSKSLGNVVEPLELSKKYGIEQFRYFLMREMTFGLDSSFSEEALVGRINSDLANDLGNLFSRVISMAHKFCKGTVPENHPDLAFDSDWKLSDAAMEAVEAYDLAMDEFQFHKGLAAVWEFISRMNKYVDFTSPWVLAKDKAAAAQLEAVMYNLLEGLRLVAGMVWPVLPNAAEKMVGHLGLDKDAFLKDSAALGEWGVLKPGTQLQKAVTLFPRIDVKKMEEKAPEKKQKAPKTPELKPEIDIEDFGKVDLRVGTVIEAQAVPKANKLLQLTVDLGEPEPRTVVAGIAKAFEPGDLVGQQVIVVANLKPAKLMGITSQGMVVAAVNKKGVIGLSTVNTPVPPGTTLR</sequence>
<feature type="binding site" evidence="13">
    <location>
        <position position="144"/>
    </location>
    <ligand>
        <name>Zn(2+)</name>
        <dbReference type="ChEBI" id="CHEBI:29105"/>
    </ligand>
</feature>
<dbReference type="Pfam" id="PF09334">
    <property type="entry name" value="tRNA-synt_1g"/>
    <property type="match status" value="2"/>
</dbReference>
<dbReference type="GO" id="GO:0000049">
    <property type="term" value="F:tRNA binding"/>
    <property type="evidence" value="ECO:0007669"/>
    <property type="project" value="UniProtKB-UniRule"/>
</dbReference>
<feature type="binding site" evidence="13">
    <location>
        <position position="147"/>
    </location>
    <ligand>
        <name>Zn(2+)</name>
        <dbReference type="ChEBI" id="CHEBI:29105"/>
    </ligand>
</feature>
<organism evidence="15 16">
    <name type="scientific">Desulfatibacillum aliphaticivorans</name>
    <dbReference type="NCBI Taxonomy" id="218208"/>
    <lineage>
        <taxon>Bacteria</taxon>
        <taxon>Pseudomonadati</taxon>
        <taxon>Thermodesulfobacteriota</taxon>
        <taxon>Desulfobacteria</taxon>
        <taxon>Desulfobacterales</taxon>
        <taxon>Desulfatibacillaceae</taxon>
        <taxon>Desulfatibacillum</taxon>
    </lineage>
</organism>
<keyword evidence="13" id="KW-0479">Metal-binding</keyword>
<dbReference type="SUPFAM" id="SSF50249">
    <property type="entry name" value="Nucleic acid-binding proteins"/>
    <property type="match status" value="1"/>
</dbReference>
<dbReference type="Proteomes" id="UP000000739">
    <property type="component" value="Chromosome"/>
</dbReference>
<evidence type="ECO:0000256" key="11">
    <source>
        <dbReference type="ARBA" id="ARBA00023146"/>
    </source>
</evidence>
<keyword evidence="10 13" id="KW-0648">Protein biosynthesis</keyword>
<keyword evidence="5 13" id="KW-0820">tRNA-binding</keyword>
<accession>B8FKC1</accession>
<evidence type="ECO:0000313" key="15">
    <source>
        <dbReference type="EMBL" id="ACL01736.1"/>
    </source>
</evidence>
<keyword evidence="7 13" id="KW-0547">Nucleotide-binding</keyword>
<evidence type="ECO:0000256" key="1">
    <source>
        <dbReference type="ARBA" id="ARBA00003314"/>
    </source>
</evidence>
<dbReference type="InterPro" id="IPR015413">
    <property type="entry name" value="Methionyl/Leucyl_tRNA_Synth"/>
</dbReference>
<evidence type="ECO:0000256" key="13">
    <source>
        <dbReference type="HAMAP-Rule" id="MF_01228"/>
    </source>
</evidence>
<feature type="domain" description="TRNA-binding" evidence="14">
    <location>
        <begin position="541"/>
        <end position="643"/>
    </location>
</feature>
<dbReference type="Gene3D" id="3.40.50.620">
    <property type="entry name" value="HUPs"/>
    <property type="match status" value="1"/>
</dbReference>
<gene>
    <name evidence="13" type="primary">metG</name>
    <name evidence="15" type="ordered locus">Dalk_0026</name>
</gene>
<comment type="function">
    <text evidence="1 13">Is required not only for elongation of protein synthesis but also for the initiation of all mRNA translation through initiator tRNA(fMet) aminoacylation.</text>
</comment>
<dbReference type="InterPro" id="IPR012340">
    <property type="entry name" value="NA-bd_OB-fold"/>
</dbReference>
<dbReference type="InterPro" id="IPR002547">
    <property type="entry name" value="tRNA-bd_dom"/>
</dbReference>
<dbReference type="InterPro" id="IPR033911">
    <property type="entry name" value="MetRS_core"/>
</dbReference>
<keyword evidence="11 13" id="KW-0030">Aminoacyl-tRNA synthetase</keyword>
<dbReference type="PRINTS" id="PR01041">
    <property type="entry name" value="TRNASYNTHMET"/>
</dbReference>
<feature type="binding site" evidence="13">
    <location>
        <position position="130"/>
    </location>
    <ligand>
        <name>Zn(2+)</name>
        <dbReference type="ChEBI" id="CHEBI:29105"/>
    </ligand>
</feature>
<dbReference type="HAMAP" id="MF_01228">
    <property type="entry name" value="Met_tRNA_synth_type2"/>
    <property type="match status" value="1"/>
</dbReference>
<dbReference type="eggNOG" id="COG0073">
    <property type="taxonomic scope" value="Bacteria"/>
</dbReference>
<dbReference type="FunFam" id="1.10.730.10:FF:000026">
    <property type="entry name" value="Methionine--tRNA ligase"/>
    <property type="match status" value="1"/>
</dbReference>
<dbReference type="GO" id="GO:0006431">
    <property type="term" value="P:methionyl-tRNA aminoacylation"/>
    <property type="evidence" value="ECO:0007669"/>
    <property type="project" value="UniProtKB-UniRule"/>
</dbReference>
<feature type="short sequence motif" description="'HIGH' region" evidence="13">
    <location>
        <begin position="12"/>
        <end position="22"/>
    </location>
</feature>
<dbReference type="HOGENOM" id="CLU_009710_9_4_7"/>
<dbReference type="GO" id="GO:0046872">
    <property type="term" value="F:metal ion binding"/>
    <property type="evidence" value="ECO:0007669"/>
    <property type="project" value="UniProtKB-KW"/>
</dbReference>
<comment type="caution">
    <text evidence="13">Lacks conserved residue(s) required for the propagation of feature annotation.</text>
</comment>
<evidence type="ECO:0000256" key="7">
    <source>
        <dbReference type="ARBA" id="ARBA00022741"/>
    </source>
</evidence>
<keyword evidence="8 13" id="KW-0067">ATP-binding</keyword>
<keyword evidence="13" id="KW-0862">Zinc</keyword>
<dbReference type="InterPro" id="IPR004495">
    <property type="entry name" value="Met-tRNA-synth_bsu_C"/>
</dbReference>
<evidence type="ECO:0000256" key="12">
    <source>
        <dbReference type="ARBA" id="ARBA00047364"/>
    </source>
</evidence>
<dbReference type="InterPro" id="IPR041872">
    <property type="entry name" value="Anticodon_Met"/>
</dbReference>
<dbReference type="PANTHER" id="PTHR43326:SF1">
    <property type="entry name" value="METHIONINE--TRNA LIGASE, MITOCHONDRIAL"/>
    <property type="match status" value="1"/>
</dbReference>
<dbReference type="Gene3D" id="1.10.730.10">
    <property type="entry name" value="Isoleucyl-tRNA Synthetase, Domain 1"/>
    <property type="match status" value="1"/>
</dbReference>
<dbReference type="PROSITE" id="PS50886">
    <property type="entry name" value="TRBD"/>
    <property type="match status" value="1"/>
</dbReference>
<protein>
    <recommendedName>
        <fullName evidence="13">Methionine--tRNA ligase</fullName>
        <ecNumber evidence="13">6.1.1.10</ecNumber>
    </recommendedName>
    <alternativeName>
        <fullName evidence="13">Methionyl-tRNA synthetase</fullName>
        <shortName evidence="13">MetRS</shortName>
    </alternativeName>
</protein>
<evidence type="ECO:0000256" key="3">
    <source>
        <dbReference type="ARBA" id="ARBA00011738"/>
    </source>
</evidence>
<feature type="short sequence motif" description="'KMSKS' region" evidence="13">
    <location>
        <begin position="296"/>
        <end position="300"/>
    </location>
</feature>
<reference evidence="15 16" key="1">
    <citation type="journal article" date="2012" name="Environ. Microbiol.">
        <title>The genome sequence of Desulfatibacillum alkenivorans AK-01: a blueprint for anaerobic alkane oxidation.</title>
        <authorList>
            <person name="Callaghan A.V."/>
            <person name="Morris B.E."/>
            <person name="Pereira I.A."/>
            <person name="McInerney M.J."/>
            <person name="Austin R.N."/>
            <person name="Groves J.T."/>
            <person name="Kukor J.J."/>
            <person name="Suflita J.M."/>
            <person name="Young L.Y."/>
            <person name="Zylstra G.J."/>
            <person name="Wawrik B."/>
        </authorList>
    </citation>
    <scope>NUCLEOTIDE SEQUENCE [LARGE SCALE GENOMIC DNA]</scope>
    <source>
        <strain evidence="15 16">AK-01</strain>
    </source>
</reference>
<dbReference type="GO" id="GO:0005524">
    <property type="term" value="F:ATP binding"/>
    <property type="evidence" value="ECO:0007669"/>
    <property type="project" value="UniProtKB-UniRule"/>
</dbReference>
<dbReference type="FunFam" id="2.40.50.140:FF:000042">
    <property type="entry name" value="Methionine--tRNA ligase"/>
    <property type="match status" value="1"/>
</dbReference>
<keyword evidence="9 13" id="KW-0694">RNA-binding</keyword>
<dbReference type="InterPro" id="IPR014729">
    <property type="entry name" value="Rossmann-like_a/b/a_fold"/>
</dbReference>
<feature type="binding site" evidence="13">
    <location>
        <position position="127"/>
    </location>
    <ligand>
        <name>Zn(2+)</name>
        <dbReference type="ChEBI" id="CHEBI:29105"/>
    </ligand>
</feature>
<comment type="catalytic activity">
    <reaction evidence="12 13">
        <text>tRNA(Met) + L-methionine + ATP = L-methionyl-tRNA(Met) + AMP + diphosphate</text>
        <dbReference type="Rhea" id="RHEA:13481"/>
        <dbReference type="Rhea" id="RHEA-COMP:9667"/>
        <dbReference type="Rhea" id="RHEA-COMP:9698"/>
        <dbReference type="ChEBI" id="CHEBI:30616"/>
        <dbReference type="ChEBI" id="CHEBI:33019"/>
        <dbReference type="ChEBI" id="CHEBI:57844"/>
        <dbReference type="ChEBI" id="CHEBI:78442"/>
        <dbReference type="ChEBI" id="CHEBI:78530"/>
        <dbReference type="ChEBI" id="CHEBI:456215"/>
        <dbReference type="EC" id="6.1.1.10"/>
    </reaction>
</comment>
<evidence type="ECO:0000256" key="4">
    <source>
        <dbReference type="ARBA" id="ARBA00022490"/>
    </source>
</evidence>
<dbReference type="CDD" id="cd00814">
    <property type="entry name" value="MetRS_core"/>
    <property type="match status" value="1"/>
</dbReference>
<comment type="subunit">
    <text evidence="3 13">Homodimer.</text>
</comment>
<evidence type="ECO:0000256" key="8">
    <source>
        <dbReference type="ARBA" id="ARBA00022840"/>
    </source>
</evidence>
<dbReference type="GO" id="GO:0004825">
    <property type="term" value="F:methionine-tRNA ligase activity"/>
    <property type="evidence" value="ECO:0007669"/>
    <property type="project" value="UniProtKB-UniRule"/>
</dbReference>
<dbReference type="Pfam" id="PF01588">
    <property type="entry name" value="tRNA_bind"/>
    <property type="match status" value="1"/>
</dbReference>